<organism evidence="1 2">
    <name type="scientific">Portunus trituberculatus</name>
    <name type="common">Swimming crab</name>
    <name type="synonym">Neptunus trituberculatus</name>
    <dbReference type="NCBI Taxonomy" id="210409"/>
    <lineage>
        <taxon>Eukaryota</taxon>
        <taxon>Metazoa</taxon>
        <taxon>Ecdysozoa</taxon>
        <taxon>Arthropoda</taxon>
        <taxon>Crustacea</taxon>
        <taxon>Multicrustacea</taxon>
        <taxon>Malacostraca</taxon>
        <taxon>Eumalacostraca</taxon>
        <taxon>Eucarida</taxon>
        <taxon>Decapoda</taxon>
        <taxon>Pleocyemata</taxon>
        <taxon>Brachyura</taxon>
        <taxon>Eubrachyura</taxon>
        <taxon>Portunoidea</taxon>
        <taxon>Portunidae</taxon>
        <taxon>Portuninae</taxon>
        <taxon>Portunus</taxon>
    </lineage>
</organism>
<keyword evidence="2" id="KW-1185">Reference proteome</keyword>
<evidence type="ECO:0000313" key="2">
    <source>
        <dbReference type="Proteomes" id="UP000324222"/>
    </source>
</evidence>
<name>A0A5B7CG30_PORTR</name>
<reference evidence="1 2" key="1">
    <citation type="submission" date="2019-05" db="EMBL/GenBank/DDBJ databases">
        <title>Another draft genome of Portunus trituberculatus and its Hox gene families provides insights of decapod evolution.</title>
        <authorList>
            <person name="Jeong J.-H."/>
            <person name="Song I."/>
            <person name="Kim S."/>
            <person name="Choi T."/>
            <person name="Kim D."/>
            <person name="Ryu S."/>
            <person name="Kim W."/>
        </authorList>
    </citation>
    <scope>NUCLEOTIDE SEQUENCE [LARGE SCALE GENOMIC DNA]</scope>
    <source>
        <tissue evidence="1">Muscle</tissue>
    </source>
</reference>
<sequence length="113" mass="12674">MRSPGPPHRKHSSSDTLVSRRRRFLRCFPFFSLFGPAISAWAGFDEVDDDDVQDLLENHAESLSNDELIELDKASQEAEKEGDEEEPVRGLDIKTLRECLSGIEKNSGNPEGT</sequence>
<proteinExistence type="predicted"/>
<dbReference type="EMBL" id="VSRR010000036">
    <property type="protein sequence ID" value="MPC08602.1"/>
    <property type="molecule type" value="Genomic_DNA"/>
</dbReference>
<comment type="caution">
    <text evidence="1">The sequence shown here is derived from an EMBL/GenBank/DDBJ whole genome shotgun (WGS) entry which is preliminary data.</text>
</comment>
<dbReference type="AlphaFoldDB" id="A0A5B7CG30"/>
<protein>
    <submittedName>
        <fullName evidence="1">Uncharacterized protein</fullName>
    </submittedName>
</protein>
<dbReference type="Proteomes" id="UP000324222">
    <property type="component" value="Unassembled WGS sequence"/>
</dbReference>
<gene>
    <name evidence="1" type="ORF">E2C01_001190</name>
</gene>
<evidence type="ECO:0000313" key="1">
    <source>
        <dbReference type="EMBL" id="MPC08602.1"/>
    </source>
</evidence>
<accession>A0A5B7CG30</accession>